<dbReference type="AlphaFoldDB" id="A0A923MSP9"/>
<evidence type="ECO:0000256" key="1">
    <source>
        <dbReference type="SAM" id="Phobius"/>
    </source>
</evidence>
<feature type="transmembrane region" description="Helical" evidence="1">
    <location>
        <begin position="12"/>
        <end position="31"/>
    </location>
</feature>
<reference evidence="2" key="1">
    <citation type="submission" date="2020-08" db="EMBL/GenBank/DDBJ databases">
        <title>Ramlibacter sp. USB13 16S ribosomal RNA gene genome sequencing and assembly.</title>
        <authorList>
            <person name="Kang M."/>
        </authorList>
    </citation>
    <scope>NUCLEOTIDE SEQUENCE</scope>
    <source>
        <strain evidence="2">USB13</strain>
    </source>
</reference>
<dbReference type="EMBL" id="JACORT010000006">
    <property type="protein sequence ID" value="MBC5784281.1"/>
    <property type="molecule type" value="Genomic_DNA"/>
</dbReference>
<sequence length="155" mass="16722">MSTWKEAIREGLVSGSLASLFSAAYLAYAGWRHGTPAAPVNAVSHWFFGDRSLRKDDADPVYTATGYVTHHLAAVFWGVLHAKAWGARPEAKSPLPAAAGAIAAASVASFVDYQLTPKRLTPGFEHRLARPEMTAVYACFALGLMAGSMLMKKRR</sequence>
<evidence type="ECO:0000313" key="2">
    <source>
        <dbReference type="EMBL" id="MBC5784281.1"/>
    </source>
</evidence>
<organism evidence="2 3">
    <name type="scientific">Ramlibacter cellulosilyticus</name>
    <dbReference type="NCBI Taxonomy" id="2764187"/>
    <lineage>
        <taxon>Bacteria</taxon>
        <taxon>Pseudomonadati</taxon>
        <taxon>Pseudomonadota</taxon>
        <taxon>Betaproteobacteria</taxon>
        <taxon>Burkholderiales</taxon>
        <taxon>Comamonadaceae</taxon>
        <taxon>Ramlibacter</taxon>
    </lineage>
</organism>
<comment type="caution">
    <text evidence="2">The sequence shown here is derived from an EMBL/GenBank/DDBJ whole genome shotgun (WGS) entry which is preliminary data.</text>
</comment>
<evidence type="ECO:0000313" key="3">
    <source>
        <dbReference type="Proteomes" id="UP000608513"/>
    </source>
</evidence>
<proteinExistence type="predicted"/>
<gene>
    <name evidence="2" type="ORF">H8N03_15115</name>
</gene>
<keyword evidence="3" id="KW-1185">Reference proteome</keyword>
<keyword evidence="1" id="KW-0472">Membrane</keyword>
<name>A0A923MSP9_9BURK</name>
<protein>
    <submittedName>
        <fullName evidence="2">Uncharacterized protein</fullName>
    </submittedName>
</protein>
<dbReference type="Proteomes" id="UP000608513">
    <property type="component" value="Unassembled WGS sequence"/>
</dbReference>
<accession>A0A923MSP9</accession>
<keyword evidence="1" id="KW-1133">Transmembrane helix</keyword>
<keyword evidence="1" id="KW-0812">Transmembrane</keyword>
<dbReference type="RefSeq" id="WP_187077030.1">
    <property type="nucleotide sequence ID" value="NZ_JACORT010000006.1"/>
</dbReference>
<feature type="transmembrane region" description="Helical" evidence="1">
    <location>
        <begin position="135"/>
        <end position="151"/>
    </location>
</feature>